<gene>
    <name evidence="2" type="ORF">Cch01nite_03890</name>
</gene>
<feature type="compositionally biased region" description="Low complexity" evidence="1">
    <location>
        <begin position="190"/>
        <end position="200"/>
    </location>
</feature>
<comment type="caution">
    <text evidence="2">The sequence shown here is derived from an EMBL/GenBank/DDBJ whole genome shotgun (WGS) entry which is preliminary data.</text>
</comment>
<accession>A0A919NZX0</accession>
<sequence length="207" mass="21145">MAVQWRAGAAGRRPRVVGVLVGGVVAATLAGSLAGCSDGEPGAAAVVDGTVIPTADVRTAKSELNPYLQAVTSLNVLTVLVQAPTVVGIADDEGVGVSDEDARALLDSIVDQSGTKTRPTFSEPSLTVAKYSIAYNNLQALPNAKDVATQIDEDLRALDVTVNPRFGELADGNQISAPSRRPWIVEPKATGGSDDGSTGPTPTPSPS</sequence>
<dbReference type="Proteomes" id="UP000632740">
    <property type="component" value="Unassembled WGS sequence"/>
</dbReference>
<name>A0A919NZX0_9CELL</name>
<proteinExistence type="predicted"/>
<dbReference type="EMBL" id="BONK01000001">
    <property type="protein sequence ID" value="GIG19665.1"/>
    <property type="molecule type" value="Genomic_DNA"/>
</dbReference>
<keyword evidence="3" id="KW-1185">Reference proteome</keyword>
<evidence type="ECO:0000256" key="1">
    <source>
        <dbReference type="SAM" id="MobiDB-lite"/>
    </source>
</evidence>
<dbReference type="AlphaFoldDB" id="A0A919NZX0"/>
<organism evidence="2 3">
    <name type="scientific">Cellulomonas chitinilytica</name>
    <dbReference type="NCBI Taxonomy" id="398759"/>
    <lineage>
        <taxon>Bacteria</taxon>
        <taxon>Bacillati</taxon>
        <taxon>Actinomycetota</taxon>
        <taxon>Actinomycetes</taxon>
        <taxon>Micrococcales</taxon>
        <taxon>Cellulomonadaceae</taxon>
        <taxon>Cellulomonas</taxon>
    </lineage>
</organism>
<protein>
    <submittedName>
        <fullName evidence="2">Uncharacterized protein</fullName>
    </submittedName>
</protein>
<feature type="region of interest" description="Disordered" evidence="1">
    <location>
        <begin position="168"/>
        <end position="207"/>
    </location>
</feature>
<evidence type="ECO:0000313" key="2">
    <source>
        <dbReference type="EMBL" id="GIG19665.1"/>
    </source>
</evidence>
<reference evidence="2" key="1">
    <citation type="submission" date="2021-01" db="EMBL/GenBank/DDBJ databases">
        <title>Whole genome shotgun sequence of Cellulomonas chitinilytica NBRC 110799.</title>
        <authorList>
            <person name="Komaki H."/>
            <person name="Tamura T."/>
        </authorList>
    </citation>
    <scope>NUCLEOTIDE SEQUENCE</scope>
    <source>
        <strain evidence="2">NBRC 110799</strain>
    </source>
</reference>
<evidence type="ECO:0000313" key="3">
    <source>
        <dbReference type="Proteomes" id="UP000632740"/>
    </source>
</evidence>